<dbReference type="OrthoDB" id="3612473at2"/>
<dbReference type="InterPro" id="IPR011964">
    <property type="entry name" value="YVTN_b-propeller_repeat"/>
</dbReference>
<evidence type="ECO:0000313" key="3">
    <source>
        <dbReference type="Proteomes" id="UP000292003"/>
    </source>
</evidence>
<evidence type="ECO:0000313" key="2">
    <source>
        <dbReference type="EMBL" id="RZQ64220.1"/>
    </source>
</evidence>
<dbReference type="NCBIfam" id="TIGR02276">
    <property type="entry name" value="beta_rpt_yvtn"/>
    <property type="match status" value="1"/>
</dbReference>
<dbReference type="AlphaFoldDB" id="A0A4Q7J908"/>
<dbReference type="PANTHER" id="PTHR47197">
    <property type="entry name" value="PROTEIN NIRF"/>
    <property type="match status" value="1"/>
</dbReference>
<protein>
    <recommendedName>
        <fullName evidence="4">YncE family protein</fullName>
    </recommendedName>
</protein>
<dbReference type="PANTHER" id="PTHR47197:SF3">
    <property type="entry name" value="DIHYDRO-HEME D1 DEHYDROGENASE"/>
    <property type="match status" value="1"/>
</dbReference>
<evidence type="ECO:0000256" key="1">
    <source>
        <dbReference type="SAM" id="SignalP"/>
    </source>
</evidence>
<keyword evidence="3" id="KW-1185">Reference proteome</keyword>
<dbReference type="RefSeq" id="WP_130474933.1">
    <property type="nucleotide sequence ID" value="NZ_SFCC01000004.1"/>
</dbReference>
<proteinExistence type="predicted"/>
<accession>A0A4Q7J908</accession>
<dbReference type="Gene3D" id="2.130.10.10">
    <property type="entry name" value="YVTN repeat-like/Quinoprotein amine dehydrogenase"/>
    <property type="match status" value="2"/>
</dbReference>
<reference evidence="2 3" key="1">
    <citation type="submission" date="2019-02" db="EMBL/GenBank/DDBJ databases">
        <title>Draft genome sequence of Amycolatopsis sp. 8-3EHSu isolated from roots of Suaeda maritima.</title>
        <authorList>
            <person name="Duangmal K."/>
            <person name="Chantavorakit T."/>
        </authorList>
    </citation>
    <scope>NUCLEOTIDE SEQUENCE [LARGE SCALE GENOMIC DNA]</scope>
    <source>
        <strain evidence="2 3">8-3EHSu</strain>
    </source>
</reference>
<dbReference type="Proteomes" id="UP000292003">
    <property type="component" value="Unassembled WGS sequence"/>
</dbReference>
<evidence type="ECO:0008006" key="4">
    <source>
        <dbReference type="Google" id="ProtNLM"/>
    </source>
</evidence>
<dbReference type="EMBL" id="SFCC01000004">
    <property type="protein sequence ID" value="RZQ64220.1"/>
    <property type="molecule type" value="Genomic_DNA"/>
</dbReference>
<dbReference type="InterPro" id="IPR011048">
    <property type="entry name" value="Haem_d1_sf"/>
</dbReference>
<gene>
    <name evidence="2" type="ORF">EWH70_09565</name>
</gene>
<comment type="caution">
    <text evidence="2">The sequence shown here is derived from an EMBL/GenBank/DDBJ whole genome shotgun (WGS) entry which is preliminary data.</text>
</comment>
<name>A0A4Q7J908_9PSEU</name>
<feature type="chain" id="PRO_5020844924" description="YncE family protein" evidence="1">
    <location>
        <begin position="27"/>
        <end position="318"/>
    </location>
</feature>
<feature type="signal peptide" evidence="1">
    <location>
        <begin position="1"/>
        <end position="26"/>
    </location>
</feature>
<keyword evidence="1" id="KW-0732">Signal</keyword>
<dbReference type="SUPFAM" id="SSF51004">
    <property type="entry name" value="C-terminal (heme d1) domain of cytochrome cd1-nitrite reductase"/>
    <property type="match status" value="1"/>
</dbReference>
<dbReference type="InterPro" id="IPR051200">
    <property type="entry name" value="Host-pathogen_enzymatic-act"/>
</dbReference>
<sequence>MRKPFAVASTAVLLAAGTLFAPAAAAAEVKTVTVGDRPTALDVNSETGMIYVANTDSGTVSVVEGASNLVVATIGVGGSPSDVAVNDETKRVYVASPVTGTITVIDGESNTIAGVIAAGPATSTVDVDETANVVIAGSSKGGAVAFVDGVSNTLQTTVPGKVHTLVSGRVDPGRRFAYFTSEWTGSVEVLDTVSRSFVAVVRVGPGPAGLDLHEATNTLYVANSGVNHLSVVDCALKNEKAIIGLKSAASTVAVHERSGTVYANGGPNGLVKIENGKPEVSGELSLGVNPGDVEVDQRTRIVYATDPLNDKIFAITGF</sequence>
<organism evidence="2 3">
    <name type="scientific">Amycolatopsis suaedae</name>
    <dbReference type="NCBI Taxonomy" id="2510978"/>
    <lineage>
        <taxon>Bacteria</taxon>
        <taxon>Bacillati</taxon>
        <taxon>Actinomycetota</taxon>
        <taxon>Actinomycetes</taxon>
        <taxon>Pseudonocardiales</taxon>
        <taxon>Pseudonocardiaceae</taxon>
        <taxon>Amycolatopsis</taxon>
    </lineage>
</organism>
<dbReference type="InterPro" id="IPR015943">
    <property type="entry name" value="WD40/YVTN_repeat-like_dom_sf"/>
</dbReference>